<reference evidence="2" key="1">
    <citation type="journal article" date="2022" name="Mol. Ecol. Resour.">
        <title>The genomes of chicory, endive, great burdock and yacon provide insights into Asteraceae palaeo-polyploidization history and plant inulin production.</title>
        <authorList>
            <person name="Fan W."/>
            <person name="Wang S."/>
            <person name="Wang H."/>
            <person name="Wang A."/>
            <person name="Jiang F."/>
            <person name="Liu H."/>
            <person name="Zhao H."/>
            <person name="Xu D."/>
            <person name="Zhang Y."/>
        </authorList>
    </citation>
    <scope>NUCLEOTIDE SEQUENCE [LARGE SCALE GENOMIC DNA]</scope>
    <source>
        <strain evidence="2">cv. Niubang</strain>
    </source>
</reference>
<proteinExistence type="predicted"/>
<comment type="caution">
    <text evidence="1">The sequence shown here is derived from an EMBL/GenBank/DDBJ whole genome shotgun (WGS) entry which is preliminary data.</text>
</comment>
<name>A0ACB9DSC7_ARCLA</name>
<accession>A0ACB9DSC7</accession>
<reference evidence="1 2" key="2">
    <citation type="journal article" date="2022" name="Mol. Ecol. Resour.">
        <title>The genomes of chicory, endive, great burdock and yacon provide insights into Asteraceae paleo-polyploidization history and plant inulin production.</title>
        <authorList>
            <person name="Fan W."/>
            <person name="Wang S."/>
            <person name="Wang H."/>
            <person name="Wang A."/>
            <person name="Jiang F."/>
            <person name="Liu H."/>
            <person name="Zhao H."/>
            <person name="Xu D."/>
            <person name="Zhang Y."/>
        </authorList>
    </citation>
    <scope>NUCLEOTIDE SEQUENCE [LARGE SCALE GENOMIC DNA]</scope>
    <source>
        <strain evidence="2">cv. Niubang</strain>
    </source>
</reference>
<gene>
    <name evidence="1" type="ORF">L6452_12704</name>
</gene>
<dbReference type="Proteomes" id="UP001055879">
    <property type="component" value="Linkage Group LG03"/>
</dbReference>
<protein>
    <submittedName>
        <fullName evidence="1">Uncharacterized protein</fullName>
    </submittedName>
</protein>
<evidence type="ECO:0000313" key="1">
    <source>
        <dbReference type="EMBL" id="KAI3749111.1"/>
    </source>
</evidence>
<evidence type="ECO:0000313" key="2">
    <source>
        <dbReference type="Proteomes" id="UP001055879"/>
    </source>
</evidence>
<sequence length="121" mass="13964">MNLGNSPCLEEDVGATVHWCEVIQEWISERLLAIKSLAKVHHFTLIGIIGRMNERKKQRVVYLQAFTNWLGVRRHGYAANFVAMTTLSRIFACPEDSVNYESNSGKKKKTNFIRFLHMHQS</sequence>
<dbReference type="EMBL" id="CM042049">
    <property type="protein sequence ID" value="KAI3749111.1"/>
    <property type="molecule type" value="Genomic_DNA"/>
</dbReference>
<keyword evidence="2" id="KW-1185">Reference proteome</keyword>
<organism evidence="1 2">
    <name type="scientific">Arctium lappa</name>
    <name type="common">Greater burdock</name>
    <name type="synonym">Lappa major</name>
    <dbReference type="NCBI Taxonomy" id="4217"/>
    <lineage>
        <taxon>Eukaryota</taxon>
        <taxon>Viridiplantae</taxon>
        <taxon>Streptophyta</taxon>
        <taxon>Embryophyta</taxon>
        <taxon>Tracheophyta</taxon>
        <taxon>Spermatophyta</taxon>
        <taxon>Magnoliopsida</taxon>
        <taxon>eudicotyledons</taxon>
        <taxon>Gunneridae</taxon>
        <taxon>Pentapetalae</taxon>
        <taxon>asterids</taxon>
        <taxon>campanulids</taxon>
        <taxon>Asterales</taxon>
        <taxon>Asteraceae</taxon>
        <taxon>Carduoideae</taxon>
        <taxon>Cardueae</taxon>
        <taxon>Arctiinae</taxon>
        <taxon>Arctium</taxon>
    </lineage>
</organism>